<name>A0A1L9SQ08_9EURO</name>
<evidence type="ECO:0000313" key="1">
    <source>
        <dbReference type="EMBL" id="OJJ49342.1"/>
    </source>
</evidence>
<dbReference type="EMBL" id="KV878338">
    <property type="protein sequence ID" value="OJJ49342.1"/>
    <property type="molecule type" value="Genomic_DNA"/>
</dbReference>
<dbReference type="STRING" id="1073090.A0A1L9SQ08"/>
<dbReference type="GeneID" id="34608818"/>
<evidence type="ECO:0000313" key="2">
    <source>
        <dbReference type="Proteomes" id="UP000184188"/>
    </source>
</evidence>
<accession>A0A1L9SQ08</accession>
<sequence>MTSYLYKHTQSPSERLQLAVRAQHLRRWEVPRSTYPAGKIGYYSWRTFLAKRQAEMVVAMCREGGYTDEEAGEVGALVRKEGLKKRATTATDADQSLGDETQVLEDVACLVFLDDQFEGFEKGYEEEKVISILQKTWAKMSQRGHELALQIDMSDRAKGLVERALQG</sequence>
<protein>
    <recommendedName>
        <fullName evidence="3">Glutamyl-tRNA synthetase</fullName>
    </recommendedName>
</protein>
<dbReference type="AlphaFoldDB" id="A0A1L9SQ08"/>
<dbReference type="PANTHER" id="PTHR41729:SF1">
    <property type="entry name" value="GLUTAMYL-TRNA SYNTHETASE"/>
    <property type="match status" value="1"/>
</dbReference>
<dbReference type="Proteomes" id="UP000184188">
    <property type="component" value="Unassembled WGS sequence"/>
</dbReference>
<keyword evidence="2" id="KW-1185">Reference proteome</keyword>
<reference evidence="2" key="1">
    <citation type="journal article" date="2017" name="Genome Biol.">
        <title>Comparative genomics reveals high biological diversity and specific adaptations in the industrially and medically important fungal genus Aspergillus.</title>
        <authorList>
            <person name="de Vries R.P."/>
            <person name="Riley R."/>
            <person name="Wiebenga A."/>
            <person name="Aguilar-Osorio G."/>
            <person name="Amillis S."/>
            <person name="Uchima C.A."/>
            <person name="Anderluh G."/>
            <person name="Asadollahi M."/>
            <person name="Askin M."/>
            <person name="Barry K."/>
            <person name="Battaglia E."/>
            <person name="Bayram O."/>
            <person name="Benocci T."/>
            <person name="Braus-Stromeyer S.A."/>
            <person name="Caldana C."/>
            <person name="Canovas D."/>
            <person name="Cerqueira G.C."/>
            <person name="Chen F."/>
            <person name="Chen W."/>
            <person name="Choi C."/>
            <person name="Clum A."/>
            <person name="Dos Santos R.A."/>
            <person name="Damasio A.R."/>
            <person name="Diallinas G."/>
            <person name="Emri T."/>
            <person name="Fekete E."/>
            <person name="Flipphi M."/>
            <person name="Freyberg S."/>
            <person name="Gallo A."/>
            <person name="Gournas C."/>
            <person name="Habgood R."/>
            <person name="Hainaut M."/>
            <person name="Harispe M.L."/>
            <person name="Henrissat B."/>
            <person name="Hilden K.S."/>
            <person name="Hope R."/>
            <person name="Hossain A."/>
            <person name="Karabika E."/>
            <person name="Karaffa L."/>
            <person name="Karanyi Z."/>
            <person name="Krasevec N."/>
            <person name="Kuo A."/>
            <person name="Kusch H."/>
            <person name="LaButti K."/>
            <person name="Lagendijk E.L."/>
            <person name="Lapidus A."/>
            <person name="Levasseur A."/>
            <person name="Lindquist E."/>
            <person name="Lipzen A."/>
            <person name="Logrieco A.F."/>
            <person name="MacCabe A."/>
            <person name="Maekelae M.R."/>
            <person name="Malavazi I."/>
            <person name="Melin P."/>
            <person name="Meyer V."/>
            <person name="Mielnichuk N."/>
            <person name="Miskei M."/>
            <person name="Molnar A.P."/>
            <person name="Mule G."/>
            <person name="Ngan C.Y."/>
            <person name="Orejas M."/>
            <person name="Orosz E."/>
            <person name="Ouedraogo J.P."/>
            <person name="Overkamp K.M."/>
            <person name="Park H.-S."/>
            <person name="Perrone G."/>
            <person name="Piumi F."/>
            <person name="Punt P.J."/>
            <person name="Ram A.F."/>
            <person name="Ramon A."/>
            <person name="Rauscher S."/>
            <person name="Record E."/>
            <person name="Riano-Pachon D.M."/>
            <person name="Robert V."/>
            <person name="Roehrig J."/>
            <person name="Ruller R."/>
            <person name="Salamov A."/>
            <person name="Salih N.S."/>
            <person name="Samson R.A."/>
            <person name="Sandor E."/>
            <person name="Sanguinetti M."/>
            <person name="Schuetze T."/>
            <person name="Sepcic K."/>
            <person name="Shelest E."/>
            <person name="Sherlock G."/>
            <person name="Sophianopoulou V."/>
            <person name="Squina F.M."/>
            <person name="Sun H."/>
            <person name="Susca A."/>
            <person name="Todd R.B."/>
            <person name="Tsang A."/>
            <person name="Unkles S.E."/>
            <person name="van de Wiele N."/>
            <person name="van Rossen-Uffink D."/>
            <person name="Oliveira J.V."/>
            <person name="Vesth T.C."/>
            <person name="Visser J."/>
            <person name="Yu J.-H."/>
            <person name="Zhou M."/>
            <person name="Andersen M.R."/>
            <person name="Archer D.B."/>
            <person name="Baker S.E."/>
            <person name="Benoit I."/>
            <person name="Brakhage A.A."/>
            <person name="Braus G.H."/>
            <person name="Fischer R."/>
            <person name="Frisvad J.C."/>
            <person name="Goldman G.H."/>
            <person name="Houbraken J."/>
            <person name="Oakley B."/>
            <person name="Pocsi I."/>
            <person name="Scazzocchio C."/>
            <person name="Seiboth B."/>
            <person name="vanKuyk P.A."/>
            <person name="Wortman J."/>
            <person name="Dyer P.S."/>
            <person name="Grigoriev I.V."/>
        </authorList>
    </citation>
    <scope>NUCLEOTIDE SEQUENCE [LARGE SCALE GENOMIC DNA]</scope>
    <source>
        <strain evidence="2">CBS 506.65</strain>
    </source>
</reference>
<dbReference type="RefSeq" id="XP_022583852.1">
    <property type="nucleotide sequence ID" value="XM_022722353.1"/>
</dbReference>
<proteinExistence type="predicted"/>
<dbReference type="Pfam" id="PF13875">
    <property type="entry name" value="DUF4202"/>
    <property type="match status" value="1"/>
</dbReference>
<dbReference type="OrthoDB" id="417697at2759"/>
<dbReference type="PANTHER" id="PTHR41729">
    <property type="entry name" value="GLUTAMYL-TRNA SYNTHETASE"/>
    <property type="match status" value="1"/>
</dbReference>
<gene>
    <name evidence="1" type="ORF">ASPZODRAFT_129781</name>
</gene>
<organism evidence="1 2">
    <name type="scientific">Penicilliopsis zonata CBS 506.65</name>
    <dbReference type="NCBI Taxonomy" id="1073090"/>
    <lineage>
        <taxon>Eukaryota</taxon>
        <taxon>Fungi</taxon>
        <taxon>Dikarya</taxon>
        <taxon>Ascomycota</taxon>
        <taxon>Pezizomycotina</taxon>
        <taxon>Eurotiomycetes</taxon>
        <taxon>Eurotiomycetidae</taxon>
        <taxon>Eurotiales</taxon>
        <taxon>Aspergillaceae</taxon>
        <taxon>Penicilliopsis</taxon>
    </lineage>
</organism>
<evidence type="ECO:0008006" key="3">
    <source>
        <dbReference type="Google" id="ProtNLM"/>
    </source>
</evidence>
<dbReference type="InterPro" id="IPR025255">
    <property type="entry name" value="DUF4202"/>
</dbReference>
<dbReference type="VEuPathDB" id="FungiDB:ASPZODRAFT_129781"/>